<accession>A0AAV4Y6R6</accession>
<keyword evidence="3" id="KW-1185">Reference proteome</keyword>
<feature type="compositionally biased region" description="Basic and acidic residues" evidence="1">
    <location>
        <begin position="14"/>
        <end position="26"/>
    </location>
</feature>
<dbReference type="Proteomes" id="UP001054945">
    <property type="component" value="Unassembled WGS sequence"/>
</dbReference>
<gene>
    <name evidence="2" type="ORF">CEXT_84881</name>
</gene>
<comment type="caution">
    <text evidence="2">The sequence shown here is derived from an EMBL/GenBank/DDBJ whole genome shotgun (WGS) entry which is preliminary data.</text>
</comment>
<reference evidence="2 3" key="1">
    <citation type="submission" date="2021-06" db="EMBL/GenBank/DDBJ databases">
        <title>Caerostris extrusa draft genome.</title>
        <authorList>
            <person name="Kono N."/>
            <person name="Arakawa K."/>
        </authorList>
    </citation>
    <scope>NUCLEOTIDE SEQUENCE [LARGE SCALE GENOMIC DNA]</scope>
</reference>
<sequence length="49" mass="5906">LDMQALLDEQMKKKLKNYEEGEERRPSRQSQKLKHSNVNSKGKLFKLFR</sequence>
<proteinExistence type="predicted"/>
<evidence type="ECO:0000313" key="2">
    <source>
        <dbReference type="EMBL" id="GIZ02708.1"/>
    </source>
</evidence>
<feature type="non-terminal residue" evidence="2">
    <location>
        <position position="1"/>
    </location>
</feature>
<name>A0AAV4Y6R6_CAEEX</name>
<feature type="region of interest" description="Disordered" evidence="1">
    <location>
        <begin position="14"/>
        <end position="49"/>
    </location>
</feature>
<organism evidence="2 3">
    <name type="scientific">Caerostris extrusa</name>
    <name type="common">Bark spider</name>
    <name type="synonym">Caerostris bankana</name>
    <dbReference type="NCBI Taxonomy" id="172846"/>
    <lineage>
        <taxon>Eukaryota</taxon>
        <taxon>Metazoa</taxon>
        <taxon>Ecdysozoa</taxon>
        <taxon>Arthropoda</taxon>
        <taxon>Chelicerata</taxon>
        <taxon>Arachnida</taxon>
        <taxon>Araneae</taxon>
        <taxon>Araneomorphae</taxon>
        <taxon>Entelegynae</taxon>
        <taxon>Araneoidea</taxon>
        <taxon>Araneidae</taxon>
        <taxon>Caerostris</taxon>
    </lineage>
</organism>
<protein>
    <submittedName>
        <fullName evidence="2">Uncharacterized protein</fullName>
    </submittedName>
</protein>
<dbReference type="EMBL" id="BPLR01001493">
    <property type="protein sequence ID" value="GIZ02708.1"/>
    <property type="molecule type" value="Genomic_DNA"/>
</dbReference>
<evidence type="ECO:0000313" key="3">
    <source>
        <dbReference type="Proteomes" id="UP001054945"/>
    </source>
</evidence>
<dbReference type="AlphaFoldDB" id="A0AAV4Y6R6"/>
<evidence type="ECO:0000256" key="1">
    <source>
        <dbReference type="SAM" id="MobiDB-lite"/>
    </source>
</evidence>